<dbReference type="SUPFAM" id="SSF47384">
    <property type="entry name" value="Homodimeric domain of signal transducing histidine kinase"/>
    <property type="match status" value="1"/>
</dbReference>
<dbReference type="AlphaFoldDB" id="A0A1F2PF48"/>
<dbReference type="GO" id="GO:0043709">
    <property type="term" value="P:cell adhesion involved in single-species biofilm formation"/>
    <property type="evidence" value="ECO:0007669"/>
    <property type="project" value="TreeGrafter"/>
</dbReference>
<dbReference type="InterPro" id="IPR001789">
    <property type="entry name" value="Sig_transdc_resp-reg_receiver"/>
</dbReference>
<reference evidence="12 14" key="1">
    <citation type="submission" date="2015-09" db="EMBL/GenBank/DDBJ databases">
        <title>Genome sequence of Acetobacterium wieringae DSM 1911.</title>
        <authorList>
            <person name="Poehlein A."/>
            <person name="Bengelsdorf F.R."/>
            <person name="Schiel-Bengelsdorf B."/>
            <person name="Duerre P."/>
            <person name="Daniel R."/>
        </authorList>
    </citation>
    <scope>NUCLEOTIDE SEQUENCE [LARGE SCALE GENOMIC DNA]</scope>
    <source>
        <strain evidence="12 14">DSM 1911</strain>
    </source>
</reference>
<dbReference type="InterPro" id="IPR036097">
    <property type="entry name" value="HisK_dim/P_sf"/>
</dbReference>
<dbReference type="InterPro" id="IPR035965">
    <property type="entry name" value="PAS-like_dom_sf"/>
</dbReference>
<dbReference type="Gene3D" id="3.40.50.2300">
    <property type="match status" value="1"/>
</dbReference>
<feature type="domain" description="Response regulatory" evidence="9">
    <location>
        <begin position="410"/>
        <end position="526"/>
    </location>
</feature>
<dbReference type="InterPro" id="IPR029787">
    <property type="entry name" value="Nucleotide_cyclase"/>
</dbReference>
<dbReference type="InterPro" id="IPR005467">
    <property type="entry name" value="His_kinase_dom"/>
</dbReference>
<evidence type="ECO:0000313" key="14">
    <source>
        <dbReference type="Proteomes" id="UP000176244"/>
    </source>
</evidence>
<dbReference type="InterPro" id="IPR043128">
    <property type="entry name" value="Rev_trsase/Diguanyl_cyclase"/>
</dbReference>
<dbReference type="SUPFAM" id="SSF55874">
    <property type="entry name" value="ATPase domain of HSP90 chaperone/DNA topoisomerase II/histidine kinase"/>
    <property type="match status" value="1"/>
</dbReference>
<dbReference type="GO" id="GO:0000155">
    <property type="term" value="F:phosphorelay sensor kinase activity"/>
    <property type="evidence" value="ECO:0007669"/>
    <property type="project" value="InterPro"/>
</dbReference>
<dbReference type="Pfam" id="PF00072">
    <property type="entry name" value="Response_reg"/>
    <property type="match status" value="1"/>
</dbReference>
<evidence type="ECO:0000256" key="2">
    <source>
        <dbReference type="ARBA" id="ARBA00012438"/>
    </source>
</evidence>
<reference evidence="13 15" key="2">
    <citation type="submission" date="2019-08" db="EMBL/GenBank/DDBJ databases">
        <title>Isolation and enrichment of carboxydotrophic bacteria from anaerobic sludge for the production of bio-based chemicals from syngas.</title>
        <authorList>
            <person name="Antares A.L."/>
            <person name="Moreira J."/>
            <person name="Diender M."/>
            <person name="Parshina S.N."/>
            <person name="Stams A.J.M."/>
            <person name="Alves M."/>
            <person name="Alves J.I."/>
            <person name="Sousa D.Z."/>
        </authorList>
    </citation>
    <scope>NUCLEOTIDE SEQUENCE [LARGE SCALE GENOMIC DNA]</scope>
    <source>
        <strain evidence="13 15">JM</strain>
    </source>
</reference>
<dbReference type="Proteomes" id="UP000176244">
    <property type="component" value="Unassembled WGS sequence"/>
</dbReference>
<dbReference type="STRING" id="52694.ACWI_28230"/>
<evidence type="ECO:0000313" key="12">
    <source>
        <dbReference type="EMBL" id="OFV69685.1"/>
    </source>
</evidence>
<dbReference type="SUPFAM" id="SSF55785">
    <property type="entry name" value="PYP-like sensor domain (PAS domain)"/>
    <property type="match status" value="1"/>
</dbReference>
<dbReference type="PROSITE" id="PS50110">
    <property type="entry name" value="RESPONSE_REGULATORY"/>
    <property type="match status" value="1"/>
</dbReference>
<dbReference type="CDD" id="cd01949">
    <property type="entry name" value="GGDEF"/>
    <property type="match status" value="1"/>
</dbReference>
<comment type="catalytic activity">
    <reaction evidence="1">
        <text>ATP + protein L-histidine = ADP + protein N-phospho-L-histidine.</text>
        <dbReference type="EC" id="2.7.13.3"/>
    </reaction>
</comment>
<dbReference type="Pfam" id="PF00989">
    <property type="entry name" value="PAS"/>
    <property type="match status" value="1"/>
</dbReference>
<keyword evidence="4" id="KW-0808">Transferase</keyword>
<dbReference type="PROSITE" id="PS50109">
    <property type="entry name" value="HIS_KIN"/>
    <property type="match status" value="1"/>
</dbReference>
<dbReference type="InterPro" id="IPR011006">
    <property type="entry name" value="CheY-like_superfamily"/>
</dbReference>
<dbReference type="Gene3D" id="1.10.287.130">
    <property type="match status" value="1"/>
</dbReference>
<dbReference type="GO" id="GO:1902201">
    <property type="term" value="P:negative regulation of bacterial-type flagellum-dependent cell motility"/>
    <property type="evidence" value="ECO:0007669"/>
    <property type="project" value="TreeGrafter"/>
</dbReference>
<evidence type="ECO:0000259" key="8">
    <source>
        <dbReference type="PROSITE" id="PS50109"/>
    </source>
</evidence>
<dbReference type="CDD" id="cd00130">
    <property type="entry name" value="PAS"/>
    <property type="match status" value="1"/>
</dbReference>
<dbReference type="RefSeq" id="WP_084633714.1">
    <property type="nucleotide sequence ID" value="NZ_LKEU01000037.1"/>
</dbReference>
<comment type="function">
    <text evidence="6">May play the central regulatory role in sporulation. It may be an element of the effector pathway responsible for the activation of sporulation genes in response to nutritional stress. Spo0A may act in concert with spo0H (a sigma factor) to control the expression of some genes that are critical to the sporulation process.</text>
</comment>
<feature type="domain" description="GGDEF" evidence="11">
    <location>
        <begin position="569"/>
        <end position="710"/>
    </location>
</feature>
<evidence type="ECO:0000259" key="9">
    <source>
        <dbReference type="PROSITE" id="PS50110"/>
    </source>
</evidence>
<dbReference type="InterPro" id="IPR000014">
    <property type="entry name" value="PAS"/>
</dbReference>
<gene>
    <name evidence="12" type="primary">pleD_4</name>
    <name evidence="12" type="ORF">ACWI_28230</name>
    <name evidence="13" type="ORF">FXB42_14275</name>
</gene>
<dbReference type="SUPFAM" id="SSF52172">
    <property type="entry name" value="CheY-like"/>
    <property type="match status" value="1"/>
</dbReference>
<keyword evidence="5" id="KW-0902">Two-component regulatory system</keyword>
<dbReference type="SUPFAM" id="SSF55073">
    <property type="entry name" value="Nucleotide cyclase"/>
    <property type="match status" value="1"/>
</dbReference>
<evidence type="ECO:0000259" key="11">
    <source>
        <dbReference type="PROSITE" id="PS50887"/>
    </source>
</evidence>
<dbReference type="InterPro" id="IPR050469">
    <property type="entry name" value="Diguanylate_Cyclase"/>
</dbReference>
<evidence type="ECO:0000259" key="10">
    <source>
        <dbReference type="PROSITE" id="PS50112"/>
    </source>
</evidence>
<feature type="domain" description="Histidine kinase" evidence="8">
    <location>
        <begin position="141"/>
        <end position="355"/>
    </location>
</feature>
<dbReference type="Pfam" id="PF00990">
    <property type="entry name" value="GGDEF"/>
    <property type="match status" value="1"/>
</dbReference>
<evidence type="ECO:0000313" key="13">
    <source>
        <dbReference type="EMBL" id="TYC84142.1"/>
    </source>
</evidence>
<dbReference type="SMART" id="SM00448">
    <property type="entry name" value="REC"/>
    <property type="match status" value="1"/>
</dbReference>
<feature type="modified residue" description="4-aspartylphosphate" evidence="7">
    <location>
        <position position="459"/>
    </location>
</feature>
<dbReference type="Gene3D" id="3.30.565.10">
    <property type="entry name" value="Histidine kinase-like ATPase, C-terminal domain"/>
    <property type="match status" value="1"/>
</dbReference>
<comment type="caution">
    <text evidence="12">The sequence shown here is derived from an EMBL/GenBank/DDBJ whole genome shotgun (WGS) entry which is preliminary data.</text>
</comment>
<feature type="domain" description="PAS" evidence="10">
    <location>
        <begin position="11"/>
        <end position="81"/>
    </location>
</feature>
<dbReference type="Proteomes" id="UP000322619">
    <property type="component" value="Unassembled WGS sequence"/>
</dbReference>
<dbReference type="PANTHER" id="PTHR45138:SF9">
    <property type="entry name" value="DIGUANYLATE CYCLASE DGCM-RELATED"/>
    <property type="match status" value="1"/>
</dbReference>
<dbReference type="InterPro" id="IPR036890">
    <property type="entry name" value="HATPase_C_sf"/>
</dbReference>
<dbReference type="NCBIfam" id="TIGR00254">
    <property type="entry name" value="GGDEF"/>
    <property type="match status" value="1"/>
</dbReference>
<dbReference type="InterPro" id="IPR000160">
    <property type="entry name" value="GGDEF_dom"/>
</dbReference>
<dbReference type="InterPro" id="IPR013767">
    <property type="entry name" value="PAS_fold"/>
</dbReference>
<dbReference type="EMBL" id="LKEU01000037">
    <property type="protein sequence ID" value="OFV69685.1"/>
    <property type="molecule type" value="Genomic_DNA"/>
</dbReference>
<dbReference type="GO" id="GO:0005886">
    <property type="term" value="C:plasma membrane"/>
    <property type="evidence" value="ECO:0007669"/>
    <property type="project" value="TreeGrafter"/>
</dbReference>
<dbReference type="SMART" id="SM00091">
    <property type="entry name" value="PAS"/>
    <property type="match status" value="1"/>
</dbReference>
<evidence type="ECO:0000256" key="6">
    <source>
        <dbReference type="ARBA" id="ARBA00024867"/>
    </source>
</evidence>
<evidence type="ECO:0000256" key="3">
    <source>
        <dbReference type="ARBA" id="ARBA00018672"/>
    </source>
</evidence>
<keyword evidence="4" id="KW-0418">Kinase</keyword>
<dbReference type="EMBL" id="VSLA01000027">
    <property type="protein sequence ID" value="TYC84142.1"/>
    <property type="molecule type" value="Genomic_DNA"/>
</dbReference>
<dbReference type="SMART" id="SM00267">
    <property type="entry name" value="GGDEF"/>
    <property type="match status" value="1"/>
</dbReference>
<dbReference type="NCBIfam" id="TIGR00229">
    <property type="entry name" value="sensory_box"/>
    <property type="match status" value="1"/>
</dbReference>
<keyword evidence="7" id="KW-0597">Phosphoprotein</keyword>
<evidence type="ECO:0000256" key="1">
    <source>
        <dbReference type="ARBA" id="ARBA00000085"/>
    </source>
</evidence>
<dbReference type="Gene3D" id="3.30.70.270">
    <property type="match status" value="1"/>
</dbReference>
<accession>A0A1F2PF48</accession>
<proteinExistence type="predicted"/>
<dbReference type="GO" id="GO:0006355">
    <property type="term" value="P:regulation of DNA-templated transcription"/>
    <property type="evidence" value="ECO:0007669"/>
    <property type="project" value="InterPro"/>
</dbReference>
<evidence type="ECO:0000313" key="15">
    <source>
        <dbReference type="Proteomes" id="UP000322619"/>
    </source>
</evidence>
<sequence>MNNLFSLSKQSRQLLDLFFTISTEFLCIADERGAILQTNQVWETKLGYLNPDLYDKNLIDLVHPNDVPNLILGLKKLTGEKESLTLTTRLHSNFDSYLFVTWQFKWVDGLIFCCGKDLTELYQAKKDAESANFLKNQLISILSNELKEPLESLFLFFELMSKANSRSDQKTCLENIHLSSSLLGNLIDGLLTNDSKTGHDVIVFDFHTTVEDAIIPLIASAKRHNIAIELSIHPKIPTTVVGDPQRLKQIISYLILNAMKCLEQGKIFLEATPENTDKSVFKIYFNVKTSGISPLKNGLADPFLFTDATGVTMANNLSFGLELVKTLVETMNGKFSAAWDNENNYDFSFHVLLLRDESQKLKNGRSVSQHILPMYNKNLRLKDDELTALEQIVNDQTQLTSSGVLDQRPKILVVDDSTKNTQMLAEALVEKYDITVANSGKAALAMATQKPVPDLILLDLSMPEMNGFEVSKQIQLEESTMGIPIIFLTTLSDKENKAHGAQTGAVDFISKPFDLPNVEQKIKYQLALKHYREILSNTTDTDALTQLANRRRFEEMLTIEIRKARRNNTPLSMIRIDIDYFKLYNETYGRAEGDACLQEVAGTIKKTLKRAGDLAARWEGEEFICLLPDTNLKGAAHIAEIIRKTVVNLSIPHQTSPINTIITLSLGVATGVYLDKSTSENSLTTLFTRSETALIRAKKAGRNQLFVFHND</sequence>
<dbReference type="PROSITE" id="PS50112">
    <property type="entry name" value="PAS"/>
    <property type="match status" value="1"/>
</dbReference>
<dbReference type="PROSITE" id="PS50887">
    <property type="entry name" value="GGDEF"/>
    <property type="match status" value="1"/>
</dbReference>
<dbReference type="PANTHER" id="PTHR45138">
    <property type="entry name" value="REGULATORY COMPONENTS OF SENSORY TRANSDUCTION SYSTEM"/>
    <property type="match status" value="1"/>
</dbReference>
<dbReference type="OrthoDB" id="1706569at2"/>
<dbReference type="Gene3D" id="3.30.450.20">
    <property type="entry name" value="PAS domain"/>
    <property type="match status" value="1"/>
</dbReference>
<dbReference type="FunFam" id="3.30.70.270:FF:000001">
    <property type="entry name" value="Diguanylate cyclase domain protein"/>
    <property type="match status" value="1"/>
</dbReference>
<protein>
    <recommendedName>
        <fullName evidence="3">Stage 0 sporulation protein A homolog</fullName>
        <ecNumber evidence="2">2.7.13.3</ecNumber>
    </recommendedName>
</protein>
<name>A0A1F2PF48_9FIRM</name>
<organism evidence="12 14">
    <name type="scientific">Acetobacterium wieringae</name>
    <dbReference type="NCBI Taxonomy" id="52694"/>
    <lineage>
        <taxon>Bacteria</taxon>
        <taxon>Bacillati</taxon>
        <taxon>Bacillota</taxon>
        <taxon>Clostridia</taxon>
        <taxon>Eubacteriales</taxon>
        <taxon>Eubacteriaceae</taxon>
        <taxon>Acetobacterium</taxon>
    </lineage>
</organism>
<dbReference type="GO" id="GO:0052621">
    <property type="term" value="F:diguanylate cyclase activity"/>
    <property type="evidence" value="ECO:0007669"/>
    <property type="project" value="TreeGrafter"/>
</dbReference>
<evidence type="ECO:0000256" key="7">
    <source>
        <dbReference type="PROSITE-ProRule" id="PRU00169"/>
    </source>
</evidence>
<dbReference type="EC" id="2.7.13.3" evidence="2"/>
<evidence type="ECO:0000256" key="4">
    <source>
        <dbReference type="ARBA" id="ARBA00022777"/>
    </source>
</evidence>
<evidence type="ECO:0000256" key="5">
    <source>
        <dbReference type="ARBA" id="ARBA00023012"/>
    </source>
</evidence>